<dbReference type="PANTHER" id="PTHR43772:SF2">
    <property type="entry name" value="PUTATIVE (AFU_ORTHOLOGUE AFUA_2G04480)-RELATED"/>
    <property type="match status" value="1"/>
</dbReference>
<keyword evidence="3" id="KW-0812">Transmembrane</keyword>
<keyword evidence="6" id="KW-1185">Reference proteome</keyword>
<reference evidence="5 6" key="1">
    <citation type="submission" date="2016-10" db="EMBL/GenBank/DDBJ databases">
        <authorList>
            <person name="de Groot N.N."/>
        </authorList>
    </citation>
    <scope>NUCLEOTIDE SEQUENCE [LARGE SCALE GENOMIC DNA]</scope>
    <source>
        <strain evidence="5 6">DSM 16195</strain>
    </source>
</reference>
<dbReference type="SUPFAM" id="SSF75005">
    <property type="entry name" value="Arabinanase/levansucrase/invertase"/>
    <property type="match status" value="1"/>
</dbReference>
<dbReference type="AlphaFoldDB" id="A0A1G7GWG1"/>
<evidence type="ECO:0000256" key="1">
    <source>
        <dbReference type="ARBA" id="ARBA00022651"/>
    </source>
</evidence>
<keyword evidence="2" id="KW-0119">Carbohydrate metabolism</keyword>
<accession>A0A1G7GWG1</accession>
<dbReference type="OrthoDB" id="3771157at2"/>
<evidence type="ECO:0000259" key="4">
    <source>
        <dbReference type="Pfam" id="PF24793"/>
    </source>
</evidence>
<dbReference type="InterPro" id="IPR052176">
    <property type="entry name" value="Glycosyl_Hydrlase_43_Enz"/>
</dbReference>
<name>A0A1G7GWG1_9FLAO</name>
<gene>
    <name evidence="5" type="ORF">SAMN05421855_103367</name>
</gene>
<dbReference type="GO" id="GO:0045493">
    <property type="term" value="P:xylan catabolic process"/>
    <property type="evidence" value="ECO:0007669"/>
    <property type="project" value="UniProtKB-KW"/>
</dbReference>
<feature type="domain" description="Glucosamine inositolphosphorylceramide transferase 1 N-terminal" evidence="4">
    <location>
        <begin position="77"/>
        <end position="307"/>
    </location>
</feature>
<feature type="transmembrane region" description="Helical" evidence="3">
    <location>
        <begin position="7"/>
        <end position="27"/>
    </location>
</feature>
<protein>
    <recommendedName>
        <fullName evidence="4">Glucosamine inositolphosphorylceramide transferase 1 N-terminal domain-containing protein</fullName>
    </recommendedName>
</protein>
<dbReference type="Gene3D" id="2.115.10.20">
    <property type="entry name" value="Glycosyl hydrolase domain, family 43"/>
    <property type="match status" value="1"/>
</dbReference>
<keyword evidence="3" id="KW-0472">Membrane</keyword>
<keyword evidence="1" id="KW-0858">Xylan degradation</keyword>
<evidence type="ECO:0000313" key="6">
    <source>
        <dbReference type="Proteomes" id="UP000199321"/>
    </source>
</evidence>
<dbReference type="STRING" id="227084.SAMN05421855_103367"/>
<evidence type="ECO:0000256" key="3">
    <source>
        <dbReference type="SAM" id="Phobius"/>
    </source>
</evidence>
<sequence>MKIIKKIFLVLVAVFLLVFSYFVYLYLTKQSIPIFARKTTGAYYSSGIIITEDPFELNLNNVKLLDRKKAGLTDKLLIADPFLINKDSVFYFFFEIMGRTGADIGVAKVTKDNDLEYLGVAIDEPKHLSYPMIFEEEGKMYMIPESKGLNGVRLYEATNFPMSWSLKKEIIPNVKLADPTIIKRDDTWYLFAEKNQELHLFFADSLTGSWTEHPMSPVKKGNYTRPAGRIFEYNTKTIRFGQDAYGSYGRQVYGFYIDELTRNTYQESPIENNPVVGANGDGWTKNGMHHIDIHPLNDDSFIISLDGNGFGKEEIVLDF</sequence>
<evidence type="ECO:0000313" key="5">
    <source>
        <dbReference type="EMBL" id="SDE92496.1"/>
    </source>
</evidence>
<dbReference type="RefSeq" id="WP_093144514.1">
    <property type="nucleotide sequence ID" value="NZ_BMWO01000005.1"/>
</dbReference>
<dbReference type="PANTHER" id="PTHR43772">
    <property type="entry name" value="ENDO-1,4-BETA-XYLANASE"/>
    <property type="match status" value="1"/>
</dbReference>
<evidence type="ECO:0000256" key="2">
    <source>
        <dbReference type="ARBA" id="ARBA00023277"/>
    </source>
</evidence>
<dbReference type="InterPro" id="IPR023296">
    <property type="entry name" value="Glyco_hydro_beta-prop_sf"/>
</dbReference>
<dbReference type="Pfam" id="PF24793">
    <property type="entry name" value="GINT1_N"/>
    <property type="match status" value="1"/>
</dbReference>
<dbReference type="InterPro" id="IPR056442">
    <property type="entry name" value="GINT1_N"/>
</dbReference>
<keyword evidence="1" id="KW-0624">Polysaccharide degradation</keyword>
<organism evidence="5 6">
    <name type="scientific">Ulvibacter litoralis</name>
    <dbReference type="NCBI Taxonomy" id="227084"/>
    <lineage>
        <taxon>Bacteria</taxon>
        <taxon>Pseudomonadati</taxon>
        <taxon>Bacteroidota</taxon>
        <taxon>Flavobacteriia</taxon>
        <taxon>Flavobacteriales</taxon>
        <taxon>Flavobacteriaceae</taxon>
        <taxon>Ulvibacter</taxon>
    </lineage>
</organism>
<proteinExistence type="predicted"/>
<dbReference type="Proteomes" id="UP000199321">
    <property type="component" value="Unassembled WGS sequence"/>
</dbReference>
<keyword evidence="3" id="KW-1133">Transmembrane helix</keyword>
<dbReference type="EMBL" id="FNBA01000003">
    <property type="protein sequence ID" value="SDE92496.1"/>
    <property type="molecule type" value="Genomic_DNA"/>
</dbReference>